<dbReference type="RefSeq" id="XP_033233473.1">
    <property type="nucleotide sequence ID" value="XM_033377582.1"/>
</dbReference>
<dbReference type="InterPro" id="IPR050468">
    <property type="entry name" value="Cuticle_Struct_Prot"/>
</dbReference>
<keyword evidence="1" id="KW-0193">Cuticle</keyword>
<reference evidence="3" key="1">
    <citation type="submission" date="2024-06" db="UniProtKB">
        <authorList>
            <consortium name="RefSeq"/>
        </authorList>
    </citation>
    <scope>NUCLEOTIDE SEQUENCE [LARGE SCALE GENOMIC DNA]</scope>
    <source>
        <strain evidence="3">MV2-25</strain>
    </source>
</reference>
<organism evidence="3 4">
    <name type="scientific">Drosophila pseudoobscura pseudoobscura</name>
    <name type="common">Fruit fly</name>
    <dbReference type="NCBI Taxonomy" id="46245"/>
    <lineage>
        <taxon>Eukaryota</taxon>
        <taxon>Metazoa</taxon>
        <taxon>Ecdysozoa</taxon>
        <taxon>Arthropoda</taxon>
        <taxon>Hexapoda</taxon>
        <taxon>Insecta</taxon>
        <taxon>Pterygota</taxon>
        <taxon>Neoptera</taxon>
        <taxon>Endopterygota</taxon>
        <taxon>Diptera</taxon>
        <taxon>Brachycera</taxon>
        <taxon>Muscomorpha</taxon>
        <taxon>Ephydroidea</taxon>
        <taxon>Drosophilidae</taxon>
        <taxon>Drosophila</taxon>
        <taxon>Sophophora</taxon>
    </lineage>
</organism>
<dbReference type="PANTHER" id="PTHR10380">
    <property type="entry name" value="CUTICLE PROTEIN"/>
    <property type="match status" value="1"/>
</dbReference>
<dbReference type="FunCoup" id="A0A6I8VRG1">
    <property type="interactions" value="11"/>
</dbReference>
<dbReference type="GO" id="GO:0008010">
    <property type="term" value="F:structural constituent of chitin-based larval cuticle"/>
    <property type="evidence" value="ECO:0007669"/>
    <property type="project" value="TreeGrafter"/>
</dbReference>
<dbReference type="PANTHER" id="PTHR10380:SF233">
    <property type="entry name" value="CUTICULAR PROTEIN 47EB-RELATED"/>
    <property type="match status" value="1"/>
</dbReference>
<evidence type="ECO:0000313" key="3">
    <source>
        <dbReference type="Proteomes" id="UP000001819"/>
    </source>
</evidence>
<evidence type="ECO:0000256" key="2">
    <source>
        <dbReference type="SAM" id="SignalP"/>
    </source>
</evidence>
<gene>
    <name evidence="4" type="primary">Cpr47Ed</name>
</gene>
<dbReference type="InterPro" id="IPR000618">
    <property type="entry name" value="Insect_cuticle"/>
</dbReference>
<evidence type="ECO:0000313" key="4">
    <source>
        <dbReference type="RefSeq" id="XP_033233473.1"/>
    </source>
</evidence>
<feature type="chain" id="PRO_5026156310" evidence="2">
    <location>
        <begin position="20"/>
        <end position="106"/>
    </location>
</feature>
<dbReference type="KEGG" id="dpo:4804736"/>
<name>A0A6I8VRG1_DROPS</name>
<dbReference type="GO" id="GO:0062129">
    <property type="term" value="C:chitin-based extracellular matrix"/>
    <property type="evidence" value="ECO:0007669"/>
    <property type="project" value="TreeGrafter"/>
</dbReference>
<dbReference type="PRINTS" id="PR00947">
    <property type="entry name" value="CUTICLE"/>
</dbReference>
<sequence>MFALWLIFACCCCCWPAESVSIGIVKSIAEQQSDGSYFFAYEAANGNYREEVGIVREDDLEVSGVYRYLDDSGQKVEVSYMADKNGFVPRGFHIEARKTKREATYK</sequence>
<reference evidence="4" key="2">
    <citation type="submission" date="2025-08" db="UniProtKB">
        <authorList>
            <consortium name="RefSeq"/>
        </authorList>
    </citation>
    <scope>IDENTIFICATION</scope>
    <source>
        <strain evidence="4">MV-25-SWS-2005</strain>
        <tissue evidence="4">Whole body</tissue>
    </source>
</reference>
<dbReference type="AlphaFoldDB" id="A0A6I8VRG1"/>
<protein>
    <submittedName>
        <fullName evidence="4">Larval cuticle protein LCP-17</fullName>
    </submittedName>
</protein>
<accession>A0A6I8VRG1</accession>
<dbReference type="InParanoid" id="A0A6I8VRG1"/>
<dbReference type="Proteomes" id="UP000001819">
    <property type="component" value="Chromosome 3"/>
</dbReference>
<keyword evidence="2" id="KW-0732">Signal</keyword>
<proteinExistence type="predicted"/>
<evidence type="ECO:0000256" key="1">
    <source>
        <dbReference type="PROSITE-ProRule" id="PRU00497"/>
    </source>
</evidence>
<feature type="signal peptide" evidence="2">
    <location>
        <begin position="1"/>
        <end position="19"/>
    </location>
</feature>
<dbReference type="PROSITE" id="PS51155">
    <property type="entry name" value="CHIT_BIND_RR_2"/>
    <property type="match status" value="1"/>
</dbReference>
<dbReference type="Pfam" id="PF00379">
    <property type="entry name" value="Chitin_bind_4"/>
    <property type="match status" value="1"/>
</dbReference>
<keyword evidence="3" id="KW-1185">Reference proteome</keyword>